<reference evidence="1" key="1">
    <citation type="submission" date="2023-03" db="EMBL/GenBank/DDBJ databases">
        <title>Massive genome expansion in bonnet fungi (Mycena s.s.) driven by repeated elements and novel gene families across ecological guilds.</title>
        <authorList>
            <consortium name="Lawrence Berkeley National Laboratory"/>
            <person name="Harder C.B."/>
            <person name="Miyauchi S."/>
            <person name="Viragh M."/>
            <person name="Kuo A."/>
            <person name="Thoen E."/>
            <person name="Andreopoulos B."/>
            <person name="Lu D."/>
            <person name="Skrede I."/>
            <person name="Drula E."/>
            <person name="Henrissat B."/>
            <person name="Morin E."/>
            <person name="Kohler A."/>
            <person name="Barry K."/>
            <person name="LaButti K."/>
            <person name="Morin E."/>
            <person name="Salamov A."/>
            <person name="Lipzen A."/>
            <person name="Mereny Z."/>
            <person name="Hegedus B."/>
            <person name="Baldrian P."/>
            <person name="Stursova M."/>
            <person name="Weitz H."/>
            <person name="Taylor A."/>
            <person name="Grigoriev I.V."/>
            <person name="Nagy L.G."/>
            <person name="Martin F."/>
            <person name="Kauserud H."/>
        </authorList>
    </citation>
    <scope>NUCLEOTIDE SEQUENCE</scope>
    <source>
        <strain evidence="1">CBHHK002</strain>
    </source>
</reference>
<dbReference type="Proteomes" id="UP001218218">
    <property type="component" value="Unassembled WGS sequence"/>
</dbReference>
<evidence type="ECO:0000313" key="1">
    <source>
        <dbReference type="EMBL" id="KAJ7351159.1"/>
    </source>
</evidence>
<comment type="caution">
    <text evidence="1">The sequence shown here is derived from an EMBL/GenBank/DDBJ whole genome shotgun (WGS) entry which is preliminary data.</text>
</comment>
<organism evidence="1 2">
    <name type="scientific">Mycena albidolilacea</name>
    <dbReference type="NCBI Taxonomy" id="1033008"/>
    <lineage>
        <taxon>Eukaryota</taxon>
        <taxon>Fungi</taxon>
        <taxon>Dikarya</taxon>
        <taxon>Basidiomycota</taxon>
        <taxon>Agaricomycotina</taxon>
        <taxon>Agaricomycetes</taxon>
        <taxon>Agaricomycetidae</taxon>
        <taxon>Agaricales</taxon>
        <taxon>Marasmiineae</taxon>
        <taxon>Mycenaceae</taxon>
        <taxon>Mycena</taxon>
    </lineage>
</organism>
<feature type="non-terminal residue" evidence="1">
    <location>
        <position position="162"/>
    </location>
</feature>
<dbReference type="PANTHER" id="PTHR38846:SF1">
    <property type="entry name" value="C3H1-TYPE DOMAIN-CONTAINING PROTEIN"/>
    <property type="match status" value="1"/>
</dbReference>
<keyword evidence="2" id="KW-1185">Reference proteome</keyword>
<dbReference type="AlphaFoldDB" id="A0AAD7A7B4"/>
<accession>A0AAD7A7B4</accession>
<gene>
    <name evidence="1" type="ORF">DFH08DRAFT_694466</name>
</gene>
<sequence length="162" mass="18397">INHLALFFARYPRFSYDTHAPVSAQYDALCRLYRFSGCKLKHGDAKSERDVAYTGYQRAMALSFGASYGTDVNDLGSLQSLARVLEIDPIPQRVRACQEAIRAVHVNLVDLVDWGNSEGQSPPPMIFKTLDDLQVYTKKTRKFFPQGRAEDTLLKFLLRHVL</sequence>
<dbReference type="PANTHER" id="PTHR38846">
    <property type="entry name" value="C3H1-TYPE DOMAIN-CONTAINING PROTEIN"/>
    <property type="match status" value="1"/>
</dbReference>
<evidence type="ECO:0000313" key="2">
    <source>
        <dbReference type="Proteomes" id="UP001218218"/>
    </source>
</evidence>
<protein>
    <submittedName>
        <fullName evidence="1">Uncharacterized protein</fullName>
    </submittedName>
</protein>
<dbReference type="EMBL" id="JARIHO010000013">
    <property type="protein sequence ID" value="KAJ7351159.1"/>
    <property type="molecule type" value="Genomic_DNA"/>
</dbReference>
<proteinExistence type="predicted"/>
<name>A0AAD7A7B4_9AGAR</name>